<evidence type="ECO:0000256" key="1">
    <source>
        <dbReference type="SAM" id="Phobius"/>
    </source>
</evidence>
<feature type="transmembrane region" description="Helical" evidence="1">
    <location>
        <begin position="108"/>
        <end position="131"/>
    </location>
</feature>
<keyword evidence="1" id="KW-1133">Transmembrane helix</keyword>
<feature type="transmembrane region" description="Helical" evidence="1">
    <location>
        <begin position="200"/>
        <end position="221"/>
    </location>
</feature>
<evidence type="ECO:0000259" key="2">
    <source>
        <dbReference type="Pfam" id="PF08006"/>
    </source>
</evidence>
<name>A0A0Q9Y7Z7_9BACI</name>
<feature type="transmembrane region" description="Helical" evidence="1">
    <location>
        <begin position="143"/>
        <end position="162"/>
    </location>
</feature>
<keyword evidence="1" id="KW-0472">Membrane</keyword>
<feature type="transmembrane region" description="Helical" evidence="1">
    <location>
        <begin position="78"/>
        <end position="96"/>
    </location>
</feature>
<dbReference type="Proteomes" id="UP000053881">
    <property type="component" value="Unassembled WGS sequence"/>
</dbReference>
<evidence type="ECO:0000313" key="4">
    <source>
        <dbReference type="EMBL" id="OAK69130.1"/>
    </source>
</evidence>
<evidence type="ECO:0000313" key="6">
    <source>
        <dbReference type="Proteomes" id="UP000077881"/>
    </source>
</evidence>
<dbReference type="Gene3D" id="1.10.1900.10">
    <property type="entry name" value="c-terminal domain of poly(a) binding protein"/>
    <property type="match status" value="1"/>
</dbReference>
<proteinExistence type="predicted"/>
<feature type="transmembrane region" description="Helical" evidence="1">
    <location>
        <begin position="174"/>
        <end position="193"/>
    </location>
</feature>
<dbReference type="PATRIC" id="fig|217031.4.peg.797"/>
<accession>A0A0Q9Y7Z7</accession>
<dbReference type="InterPro" id="IPR012963">
    <property type="entry name" value="HAAS_TM"/>
</dbReference>
<dbReference type="EMBL" id="LGPB01000022">
    <property type="protein sequence ID" value="KRG16924.1"/>
    <property type="molecule type" value="Genomic_DNA"/>
</dbReference>
<dbReference type="PANTHER" id="PTHR41307">
    <property type="entry name" value="MEMBRANE PROTEIN-RELATED"/>
    <property type="match status" value="1"/>
</dbReference>
<dbReference type="OrthoDB" id="1750748at2"/>
<keyword evidence="6" id="KW-1185">Reference proteome</keyword>
<protein>
    <recommendedName>
        <fullName evidence="2">HAAS transmembrane region domain-containing protein</fullName>
    </recommendedName>
</protein>
<organism evidence="3 5">
    <name type="scientific">Lederbergia galactosidilytica</name>
    <dbReference type="NCBI Taxonomy" id="217031"/>
    <lineage>
        <taxon>Bacteria</taxon>
        <taxon>Bacillati</taxon>
        <taxon>Bacillota</taxon>
        <taxon>Bacilli</taxon>
        <taxon>Bacillales</taxon>
        <taxon>Bacillaceae</taxon>
        <taxon>Lederbergia</taxon>
    </lineage>
</organism>
<feature type="transmembrane region" description="Helical" evidence="1">
    <location>
        <begin position="227"/>
        <end position="246"/>
    </location>
</feature>
<reference evidence="3 5" key="2">
    <citation type="submission" date="2015-06" db="EMBL/GenBank/DDBJ databases">
        <title>Genome sequencing project of Bacillus galactosidilyticus PL133.</title>
        <authorList>
            <person name="Gaiero J."/>
            <person name="Nicol R."/>
            <person name="Habash M."/>
        </authorList>
    </citation>
    <scope>NUCLEOTIDE SEQUENCE [LARGE SCALE GENOMIC DNA]</scope>
    <source>
        <strain evidence="3 5">PL133</strain>
    </source>
</reference>
<evidence type="ECO:0000313" key="3">
    <source>
        <dbReference type="EMBL" id="KRG16924.1"/>
    </source>
</evidence>
<dbReference type="PANTHER" id="PTHR41307:SF1">
    <property type="entry name" value="MEMBRANE PROTEIN"/>
    <property type="match status" value="1"/>
</dbReference>
<reference evidence="4 6" key="1">
    <citation type="submission" date="2015-05" db="EMBL/GenBank/DDBJ databases">
        <title>Comparison of genome.</title>
        <authorList>
            <person name="Zheng Z."/>
            <person name="Sun M."/>
        </authorList>
    </citation>
    <scope>NUCLEOTIDE SEQUENCE [LARGE SCALE GENOMIC DNA]</scope>
    <source>
        <strain evidence="4 6">G25-74</strain>
    </source>
</reference>
<gene>
    <name evidence="4" type="ORF">ABB05_14300</name>
    <name evidence="3" type="ORF">ACA29_02350</name>
</gene>
<dbReference type="RefSeq" id="WP_057984556.1">
    <property type="nucleotide sequence ID" value="NZ_JAGGKH010000005.1"/>
</dbReference>
<keyword evidence="1" id="KW-0812">Transmembrane</keyword>
<feature type="domain" description="HAAS transmembrane region" evidence="2">
    <location>
        <begin position="94"/>
        <end position="207"/>
    </location>
</feature>
<evidence type="ECO:0000313" key="5">
    <source>
        <dbReference type="Proteomes" id="UP000053881"/>
    </source>
</evidence>
<dbReference type="AlphaFoldDB" id="A0A0Q9Y7Z7"/>
<dbReference type="Proteomes" id="UP000077881">
    <property type="component" value="Unassembled WGS sequence"/>
</dbReference>
<dbReference type="STRING" id="217031.ABB05_14300"/>
<dbReference type="EMBL" id="LDJR01000054">
    <property type="protein sequence ID" value="OAK69130.1"/>
    <property type="molecule type" value="Genomic_DNA"/>
</dbReference>
<dbReference type="Pfam" id="PF08006">
    <property type="entry name" value="HAAS_TM"/>
    <property type="match status" value="1"/>
</dbReference>
<sequence>MEEYQLSKDSKKFIEDLRVYLFTKGKNIREIDDTIQELADHLYDAERNGKSVKKVVGKSPKEYMENISTEMSNDFKSWWFKYIPLIILGAISFPVMDDLIKGQLSYTILQVIGYIIFSIVFIVGTFTALRFSSKNQLSKTKEYFLLAIPGSISMLLLLGILLFDKAIDAPAVNFGIWGNLALAVLMILFIIGFSVWAKTAILPLILIAWYLPPLGLSYSPLRENMQSTIGTILSITIIGLYLVFVFQEERDKD</sequence>
<dbReference type="SUPFAM" id="SSF158560">
    <property type="entry name" value="BH3980-like"/>
    <property type="match status" value="1"/>
</dbReference>
<comment type="caution">
    <text evidence="3">The sequence shown here is derived from an EMBL/GenBank/DDBJ whole genome shotgun (WGS) entry which is preliminary data.</text>
</comment>